<gene>
    <name evidence="23" type="primary">LOC100200866</name>
</gene>
<dbReference type="InterPro" id="IPR006560">
    <property type="entry name" value="AWS_dom"/>
</dbReference>
<dbReference type="InterPro" id="IPR003616">
    <property type="entry name" value="Post-SET_dom"/>
</dbReference>
<dbReference type="SMART" id="SM00293">
    <property type="entry name" value="PWWP"/>
    <property type="match status" value="2"/>
</dbReference>
<dbReference type="Gene3D" id="3.30.40.10">
    <property type="entry name" value="Zinc/RING finger domain, C3HC4 (zinc finger)"/>
    <property type="match status" value="3"/>
</dbReference>
<feature type="domain" description="SET" evidence="18">
    <location>
        <begin position="845"/>
        <end position="967"/>
    </location>
</feature>
<dbReference type="InterPro" id="IPR001965">
    <property type="entry name" value="Znf_PHD"/>
</dbReference>
<dbReference type="PROSITE" id="PS51215">
    <property type="entry name" value="AWS"/>
    <property type="match status" value="1"/>
</dbReference>
<evidence type="ECO:0000256" key="12">
    <source>
        <dbReference type="ARBA" id="ARBA00023015"/>
    </source>
</evidence>
<dbReference type="CDD" id="cd20144">
    <property type="entry name" value="PWWP_NSD_rpt1"/>
    <property type="match status" value="1"/>
</dbReference>
<dbReference type="InterPro" id="IPR041306">
    <property type="entry name" value="C5HCH"/>
</dbReference>
<dbReference type="InterPro" id="IPR055198">
    <property type="entry name" value="NSD_PHD"/>
</dbReference>
<evidence type="ECO:0000259" key="20">
    <source>
        <dbReference type="PROSITE" id="PS50868"/>
    </source>
</evidence>
<evidence type="ECO:0000256" key="7">
    <source>
        <dbReference type="ARBA" id="ARBA00022723"/>
    </source>
</evidence>
<dbReference type="SMART" id="SM00317">
    <property type="entry name" value="SET"/>
    <property type="match status" value="1"/>
</dbReference>
<evidence type="ECO:0000259" key="21">
    <source>
        <dbReference type="PROSITE" id="PS51215"/>
    </source>
</evidence>
<dbReference type="CDD" id="cd15565">
    <property type="entry name" value="PHD2_NSD"/>
    <property type="match status" value="1"/>
</dbReference>
<protein>
    <submittedName>
        <fullName evidence="23">Histone-lysine N-methyltransferase NSD2 isoform X1</fullName>
    </submittedName>
</protein>
<dbReference type="PROSITE" id="PS50868">
    <property type="entry name" value="POST_SET"/>
    <property type="match status" value="1"/>
</dbReference>
<evidence type="ECO:0000256" key="14">
    <source>
        <dbReference type="ARBA" id="ARBA00023242"/>
    </source>
</evidence>
<feature type="domain" description="PWWP" evidence="19">
    <location>
        <begin position="67"/>
        <end position="129"/>
    </location>
</feature>
<evidence type="ECO:0000256" key="8">
    <source>
        <dbReference type="ARBA" id="ARBA00022737"/>
    </source>
</evidence>
<keyword evidence="16" id="KW-0175">Coiled coil</keyword>
<dbReference type="Pfam" id="PF23004">
    <property type="entry name" value="PHDvar_NSD"/>
    <property type="match status" value="1"/>
</dbReference>
<evidence type="ECO:0000256" key="15">
    <source>
        <dbReference type="PROSITE-ProRule" id="PRU00146"/>
    </source>
</evidence>
<dbReference type="SMART" id="SM00570">
    <property type="entry name" value="AWS"/>
    <property type="match status" value="1"/>
</dbReference>
<dbReference type="InterPro" id="IPR019787">
    <property type="entry name" value="Znf_PHD-finger"/>
</dbReference>
<dbReference type="Pfam" id="PF23011">
    <property type="entry name" value="PHD-1st_NSD"/>
    <property type="match status" value="2"/>
</dbReference>
<evidence type="ECO:0000259" key="17">
    <source>
        <dbReference type="PROSITE" id="PS50016"/>
    </source>
</evidence>
<evidence type="ECO:0000256" key="1">
    <source>
        <dbReference type="ARBA" id="ARBA00004123"/>
    </source>
</evidence>
<evidence type="ECO:0000313" key="22">
    <source>
        <dbReference type="Proteomes" id="UP001652625"/>
    </source>
</evidence>
<dbReference type="InterPro" id="IPR013083">
    <property type="entry name" value="Znf_RING/FYVE/PHD"/>
</dbReference>
<dbReference type="Gene3D" id="2.170.270.10">
    <property type="entry name" value="SET domain"/>
    <property type="match status" value="1"/>
</dbReference>
<dbReference type="SMART" id="SM00249">
    <property type="entry name" value="PHD"/>
    <property type="match status" value="5"/>
</dbReference>
<dbReference type="InterPro" id="IPR055197">
    <property type="entry name" value="PHDvar_NSD"/>
</dbReference>
<evidence type="ECO:0000256" key="2">
    <source>
        <dbReference type="ARBA" id="ARBA00004286"/>
    </source>
</evidence>
<reference evidence="23" key="1">
    <citation type="submission" date="2025-08" db="UniProtKB">
        <authorList>
            <consortium name="RefSeq"/>
        </authorList>
    </citation>
    <scope>IDENTIFICATION</scope>
</reference>
<dbReference type="RefSeq" id="XP_065648395.1">
    <property type="nucleotide sequence ID" value="XM_065792323.1"/>
</dbReference>
<dbReference type="InterPro" id="IPR001214">
    <property type="entry name" value="SET_dom"/>
</dbReference>
<dbReference type="SUPFAM" id="SSF63748">
    <property type="entry name" value="Tudor/PWWP/MBT"/>
    <property type="match status" value="2"/>
</dbReference>
<dbReference type="Pfam" id="PF00855">
    <property type="entry name" value="PWWP"/>
    <property type="match status" value="2"/>
</dbReference>
<keyword evidence="9 15" id="KW-0863">Zinc-finger</keyword>
<dbReference type="SUPFAM" id="SSF82199">
    <property type="entry name" value="SET domain"/>
    <property type="match status" value="1"/>
</dbReference>
<keyword evidence="10" id="KW-0862">Zinc</keyword>
<keyword evidence="12" id="KW-0805">Transcription regulation</keyword>
<dbReference type="PROSITE" id="PS50016">
    <property type="entry name" value="ZF_PHD_2"/>
    <property type="match status" value="1"/>
</dbReference>
<dbReference type="Pfam" id="PF22908">
    <property type="entry name" value="PHD_NSD"/>
    <property type="match status" value="1"/>
</dbReference>
<keyword evidence="14" id="KW-0539">Nucleus</keyword>
<evidence type="ECO:0000313" key="23">
    <source>
        <dbReference type="RefSeq" id="XP_065648395.1"/>
    </source>
</evidence>
<evidence type="ECO:0000256" key="6">
    <source>
        <dbReference type="ARBA" id="ARBA00022691"/>
    </source>
</evidence>
<dbReference type="InterPro" id="IPR011011">
    <property type="entry name" value="Znf_FYVE_PHD"/>
</dbReference>
<feature type="domain" description="Post-SET" evidence="20">
    <location>
        <begin position="974"/>
        <end position="990"/>
    </location>
</feature>
<dbReference type="InterPro" id="IPR046341">
    <property type="entry name" value="SET_dom_sf"/>
</dbReference>
<dbReference type="GeneID" id="100200866"/>
<keyword evidence="6" id="KW-0949">S-adenosyl-L-methionine</keyword>
<evidence type="ECO:0000256" key="11">
    <source>
        <dbReference type="ARBA" id="ARBA00022853"/>
    </source>
</evidence>
<dbReference type="Pfam" id="PF17982">
    <property type="entry name" value="C5HCH"/>
    <property type="match status" value="1"/>
</dbReference>
<dbReference type="Gene3D" id="2.30.30.140">
    <property type="match status" value="2"/>
</dbReference>
<dbReference type="CDD" id="cd15567">
    <property type="entry name" value="PHD4_NSD"/>
    <property type="match status" value="1"/>
</dbReference>
<dbReference type="Pfam" id="PF00628">
    <property type="entry name" value="PHD"/>
    <property type="match status" value="1"/>
</dbReference>
<comment type="subcellular location">
    <subcellularLocation>
        <location evidence="2">Chromosome</location>
    </subcellularLocation>
    <subcellularLocation>
        <location evidence="1">Nucleus</location>
    </subcellularLocation>
</comment>
<dbReference type="Pfam" id="PF00856">
    <property type="entry name" value="SET"/>
    <property type="match status" value="1"/>
</dbReference>
<evidence type="ECO:0000259" key="19">
    <source>
        <dbReference type="PROSITE" id="PS50812"/>
    </source>
</evidence>
<keyword evidence="7" id="KW-0479">Metal-binding</keyword>
<keyword evidence="22" id="KW-1185">Reference proteome</keyword>
<evidence type="ECO:0000256" key="9">
    <source>
        <dbReference type="ARBA" id="ARBA00022771"/>
    </source>
</evidence>
<keyword evidence="3" id="KW-0158">Chromosome</keyword>
<dbReference type="CDD" id="cd15568">
    <property type="entry name" value="PHD5_NSD"/>
    <property type="match status" value="1"/>
</dbReference>
<accession>A0ABM4BH94</accession>
<feature type="domain" description="AWS" evidence="21">
    <location>
        <begin position="800"/>
        <end position="848"/>
    </location>
</feature>
<dbReference type="CDD" id="cd15564">
    <property type="entry name" value="PHD1_NSD"/>
    <property type="match status" value="1"/>
</dbReference>
<evidence type="ECO:0000256" key="4">
    <source>
        <dbReference type="ARBA" id="ARBA00022603"/>
    </source>
</evidence>
<keyword evidence="8" id="KW-0677">Repeat</keyword>
<evidence type="ECO:0000256" key="13">
    <source>
        <dbReference type="ARBA" id="ARBA00023163"/>
    </source>
</evidence>
<keyword evidence="4" id="KW-0489">Methyltransferase</keyword>
<feature type="domain" description="PHD-type" evidence="17">
    <location>
        <begin position="614"/>
        <end position="660"/>
    </location>
</feature>
<keyword evidence="5" id="KW-0808">Transferase</keyword>
<feature type="domain" description="PWWP" evidence="19">
    <location>
        <begin position="665"/>
        <end position="727"/>
    </location>
</feature>
<proteinExistence type="predicted"/>
<organism evidence="22 23">
    <name type="scientific">Hydra vulgaris</name>
    <name type="common">Hydra</name>
    <name type="synonym">Hydra attenuata</name>
    <dbReference type="NCBI Taxonomy" id="6087"/>
    <lineage>
        <taxon>Eukaryota</taxon>
        <taxon>Metazoa</taxon>
        <taxon>Cnidaria</taxon>
        <taxon>Hydrozoa</taxon>
        <taxon>Hydroidolina</taxon>
        <taxon>Anthoathecata</taxon>
        <taxon>Aplanulata</taxon>
        <taxon>Hydridae</taxon>
        <taxon>Hydra</taxon>
    </lineage>
</organism>
<dbReference type="InterPro" id="IPR000313">
    <property type="entry name" value="PWWP_dom"/>
</dbReference>
<evidence type="ECO:0000259" key="18">
    <source>
        <dbReference type="PROSITE" id="PS50280"/>
    </source>
</evidence>
<sequence length="1214" mass="137806">MKPKVKKVYAGKSKAKNKSLQPNKKCLEAICFLPLSTNQNSPEKLKDIISNSDYSITKVPPIDSYLVGDVFWAKIPGHNWWPAMISYDPITAVFCQTERNSIKYHVQFFGDTPTRGWVSKTNLMDFSGLDAFLSLPKCLGPLKFSSSSVKESWSHAVIQAQSALSLDRKQRKIICTYSYKNNLTLNNKVKISNKVKSPKIATEESFYINKKSCTQKSSACNYDSKLTHCSQKNVNSIKLLNGSCKVSTEEVLKEVPLNAVSMDIIEAKRTRKKRAFQDFHTESSNNEENKLKNKGKGKIGKFKADINGWSEKENLASEELKKESFKKSPYEPISSTLKSPQDYCMINSLAEKTTGQKVNLKKRKTEKNITVNKGKVNVEVINNAANSDAAPSKEQKLTSIEILKTEKNKKLELTIPSKVVPTIISTSAMDINQVKLDPELSELWPNLKKDLYCCICEGSEGQLITCQGSCFNSFHFDCLGVSCIKTSFTCDECLSNNHCCFFCKKPGAILKCSHNMCGKHYHQDCLIKVPVIKSNVNENNTNKFICPLHNCRLCSEKASKGNLAKLLKCIRCPTAYHQSSCLVAGCTIITSNNMICDCHFEPQKNNTLHSNINVTWCFICSQGGSLVCCDTCPASFHVECYEDLKEIPENSWQCNDCLQRKKPLYNDIVWVKYGVYRWWPAKICIPSEIPERILKIPHIIGQFPVMFFGSKDYSWVHSGRVFKYQDGDKGGNSAGKLSVSLANYFKKAVEEAREAFAELEKQRAEVSEILGRKITNKPQPFKLIKNNRPVSCIRNILDQSEWPVCECSKETFCSSDSECLNRMLLFECNAKTCPAGNLCQNQQIQKNESKKCHPFKCEGRGWGLMADTDIKQGEFVIEYVGELIDEETCHRRVREYHEKDIFDYYFLTIDKDNIIDAYPKGNMSRFMNHSCNPNCETQKWTVNGEIRVALFATRDIKVGEELCFNYNLDSLGNDKKQCKCGAVNCSGFLGVPPKTQHSMAIADKGKLKKKKIKKQQKIVHDNDCFVCGDGGELIMCSRNKCSKTYHIKCLKLDKRPYGRWECPWHYCDVCGKLAKSLCVLCPNSYCDNHSENEIILMNKHFFCIDHEEKEISIFIASKKDDNSVKPKFDFSKVCDLKDTDMSTQVSDVEYRSNLKPQQEKPFKKPISKKNKLINKKKSIKTINKKLNNTCVVKKNDKKPKLALIKKSGAKTRKK</sequence>
<dbReference type="SMART" id="SM00508">
    <property type="entry name" value="PostSET"/>
    <property type="match status" value="1"/>
</dbReference>
<name>A0ABM4BH94_HYDVU</name>
<dbReference type="Pfam" id="PF17907">
    <property type="entry name" value="AWS"/>
    <property type="match status" value="1"/>
</dbReference>
<dbReference type="PROSITE" id="PS50812">
    <property type="entry name" value="PWWP"/>
    <property type="match status" value="2"/>
</dbReference>
<evidence type="ECO:0000256" key="16">
    <source>
        <dbReference type="SAM" id="Coils"/>
    </source>
</evidence>
<evidence type="ECO:0000256" key="3">
    <source>
        <dbReference type="ARBA" id="ARBA00022454"/>
    </source>
</evidence>
<dbReference type="CDD" id="cd15566">
    <property type="entry name" value="PHD3_NSD"/>
    <property type="match status" value="1"/>
</dbReference>
<dbReference type="PROSITE" id="PS50280">
    <property type="entry name" value="SET"/>
    <property type="match status" value="1"/>
</dbReference>
<dbReference type="Proteomes" id="UP001652625">
    <property type="component" value="Chromosome 03"/>
</dbReference>
<evidence type="ECO:0000256" key="10">
    <source>
        <dbReference type="ARBA" id="ARBA00022833"/>
    </source>
</evidence>
<dbReference type="SUPFAM" id="SSF57903">
    <property type="entry name" value="FYVE/PHD zinc finger"/>
    <property type="match status" value="3"/>
</dbReference>
<dbReference type="CDD" id="cd19173">
    <property type="entry name" value="SET_NSD"/>
    <property type="match status" value="1"/>
</dbReference>
<evidence type="ECO:0000256" key="5">
    <source>
        <dbReference type="ARBA" id="ARBA00022679"/>
    </source>
</evidence>
<feature type="coiled-coil region" evidence="16">
    <location>
        <begin position="742"/>
        <end position="769"/>
    </location>
</feature>
<dbReference type="InterPro" id="IPR050777">
    <property type="entry name" value="SET2_Histone-Lys_MeTrsfase"/>
</dbReference>
<dbReference type="InterPro" id="IPR059153">
    <property type="entry name" value="NSD_PHD-1st"/>
</dbReference>
<dbReference type="CDD" id="cd05838">
    <property type="entry name" value="PWWP_NSD_rpt2"/>
    <property type="match status" value="1"/>
</dbReference>
<keyword evidence="11" id="KW-0156">Chromatin regulator</keyword>
<keyword evidence="13" id="KW-0804">Transcription</keyword>
<dbReference type="PANTHER" id="PTHR22884">
    <property type="entry name" value="SET DOMAIN PROTEINS"/>
    <property type="match status" value="1"/>
</dbReference>